<dbReference type="InterPro" id="IPR016123">
    <property type="entry name" value="Mog1/PsbP_a/b/a-sand"/>
</dbReference>
<sequence length="160" mass="17744">MSQYNLNEASFDLHPSLKDRTVNQFIINDDGPSDFSFVISRAEDFTETTVDAFALRLASELRKALPKFELLGKRDLTVDGSAAVELHYTWRNGDSELHQRQVAVFVQAASADRSKALLLTGTSHGAFKDEWNTAFETMLGSMHLHLHAPVPAADHAAQES</sequence>
<evidence type="ECO:0000313" key="2">
    <source>
        <dbReference type="Proteomes" id="UP000621455"/>
    </source>
</evidence>
<gene>
    <name evidence="1" type="ORF">F2P44_27670</name>
</gene>
<dbReference type="InterPro" id="IPR014894">
    <property type="entry name" value="DcrB/EagT6"/>
</dbReference>
<proteinExistence type="predicted"/>
<comment type="caution">
    <text evidence="1">The sequence shown here is derived from an EMBL/GenBank/DDBJ whole genome shotgun (WGS) entry which is preliminary data.</text>
</comment>
<protein>
    <submittedName>
        <fullName evidence="1">DUF1795 domain-containing protein</fullName>
    </submittedName>
</protein>
<organism evidence="1 2">
    <name type="scientific">Massilia frigida</name>
    <dbReference type="NCBI Taxonomy" id="2609281"/>
    <lineage>
        <taxon>Bacteria</taxon>
        <taxon>Pseudomonadati</taxon>
        <taxon>Pseudomonadota</taxon>
        <taxon>Betaproteobacteria</taxon>
        <taxon>Burkholderiales</taxon>
        <taxon>Oxalobacteraceae</taxon>
        <taxon>Telluria group</taxon>
        <taxon>Massilia</taxon>
    </lineage>
</organism>
<dbReference type="EMBL" id="WHJG01000042">
    <property type="protein sequence ID" value="NHZ83027.1"/>
    <property type="molecule type" value="Genomic_DNA"/>
</dbReference>
<keyword evidence="2" id="KW-1185">Reference proteome</keyword>
<dbReference type="SUPFAM" id="SSF55724">
    <property type="entry name" value="Mog1p/PsbP-like"/>
    <property type="match status" value="1"/>
</dbReference>
<reference evidence="1 2" key="1">
    <citation type="submission" date="2019-10" db="EMBL/GenBank/DDBJ databases">
        <title>Taxonomy of Antarctic Massilia spp.: description of Massilia rubra sp. nov., Massilia aquatica sp. nov., Massilia mucilaginosa sp. nov., Massilia frigida sp. nov. isolated from streams, lakes and regoliths.</title>
        <authorList>
            <person name="Holochova P."/>
            <person name="Sedlacek I."/>
            <person name="Kralova S."/>
            <person name="Maslanova I."/>
            <person name="Busse H.-J."/>
            <person name="Stankova E."/>
            <person name="Vrbovska V."/>
            <person name="Kovarovic V."/>
            <person name="Bartak M."/>
            <person name="Svec P."/>
            <person name="Pantucek R."/>
        </authorList>
    </citation>
    <scope>NUCLEOTIDE SEQUENCE [LARGE SCALE GENOMIC DNA]</scope>
    <source>
        <strain evidence="1 2">CCM 8695</strain>
    </source>
</reference>
<evidence type="ECO:0000313" key="1">
    <source>
        <dbReference type="EMBL" id="NHZ83027.1"/>
    </source>
</evidence>
<dbReference type="Pfam" id="PF08786">
    <property type="entry name" value="DcrB"/>
    <property type="match status" value="1"/>
</dbReference>
<dbReference type="Proteomes" id="UP000621455">
    <property type="component" value="Unassembled WGS sequence"/>
</dbReference>
<dbReference type="Gene3D" id="3.40.1000.10">
    <property type="entry name" value="Mog1/PsbP, alpha/beta/alpha sandwich"/>
    <property type="match status" value="1"/>
</dbReference>
<name>A0ABX0NC42_9BURK</name>
<dbReference type="RefSeq" id="WP_167092038.1">
    <property type="nucleotide sequence ID" value="NZ_WHJG01000042.1"/>
</dbReference>
<accession>A0ABX0NC42</accession>